<dbReference type="InterPro" id="IPR049382">
    <property type="entry name" value="FGGY_C_2"/>
</dbReference>
<name>A0ABX8WGH4_9HYPH</name>
<evidence type="ECO:0000256" key="1">
    <source>
        <dbReference type="ARBA" id="ARBA00009156"/>
    </source>
</evidence>
<sequence>MTNSAPQTVAVIDIGKTNAKVVLIDSVTRAQLAAEGTPNSVLADGPYPHADVERLWQFICGCLRRFHAAHGIGGISITTHGATGALLAGDALALPVLDYEFDGPEETGATYGRVRPEFAETLSPRLPNGLNWGAQLFWQSQRFPEAFGRVTAIVPYPQYWAWRLTGQLASEVTSLGCHTDLWAPDRADFSSMVDALGWRSLFPPVRPAASVIGTLLPAVAAETGLPASTPVTCGIHDSNASLLPHLGRHEAPFTIVSTGTWTILMTVGGDTGALDPKRDSLANVDAFGRPVPTARFMGGREFDTLVPVIAEPGPADIAHVIAQDVQVLPSFAPGVGPFGDRDGRWTIDPGTLSAAQRTAAASLYLALVARACLDLCGLGHSITLEGPLARNRLFGAALARLSGVPVLASGDATGTSLGASLLFGGRLPETDGSHAIAPLQVDGFDAYVDRWQARVSER</sequence>
<evidence type="ECO:0000259" key="5">
    <source>
        <dbReference type="Pfam" id="PF21546"/>
    </source>
</evidence>
<dbReference type="InterPro" id="IPR043129">
    <property type="entry name" value="ATPase_NBD"/>
</dbReference>
<dbReference type="Proteomes" id="UP000825799">
    <property type="component" value="Chromosome"/>
</dbReference>
<gene>
    <name evidence="6" type="ORF">K1X15_05270</name>
</gene>
<feature type="domain" description="Carbohydrate kinase FGGY N-terminal" evidence="4">
    <location>
        <begin position="134"/>
        <end position="243"/>
    </location>
</feature>
<protein>
    <submittedName>
        <fullName evidence="6">FGGY-family carbohydrate kinase</fullName>
    </submittedName>
</protein>
<keyword evidence="2" id="KW-0808">Transferase</keyword>
<evidence type="ECO:0000256" key="2">
    <source>
        <dbReference type="ARBA" id="ARBA00022679"/>
    </source>
</evidence>
<dbReference type="SUPFAM" id="SSF53067">
    <property type="entry name" value="Actin-like ATPase domain"/>
    <property type="match status" value="1"/>
</dbReference>
<dbReference type="GO" id="GO:0016301">
    <property type="term" value="F:kinase activity"/>
    <property type="evidence" value="ECO:0007669"/>
    <property type="project" value="UniProtKB-KW"/>
</dbReference>
<accession>A0ABX8WGH4</accession>
<reference evidence="6 7" key="1">
    <citation type="submission" date="2021-08" db="EMBL/GenBank/DDBJ databases">
        <title>Devosia salina sp. nov., isolated from the South China Sea sediment.</title>
        <authorList>
            <person name="Zhou Z."/>
        </authorList>
    </citation>
    <scope>NUCLEOTIDE SEQUENCE [LARGE SCALE GENOMIC DNA]</scope>
    <source>
        <strain evidence="6 7">SCS-3</strain>
    </source>
</reference>
<feature type="domain" description="Carbohydrate kinase FGGY C-terminal" evidence="5">
    <location>
        <begin position="250"/>
        <end position="423"/>
    </location>
</feature>
<comment type="similarity">
    <text evidence="1">Belongs to the FGGY kinase family.</text>
</comment>
<dbReference type="RefSeq" id="WP_220306461.1">
    <property type="nucleotide sequence ID" value="NZ_CP080590.1"/>
</dbReference>
<dbReference type="Gene3D" id="3.30.420.40">
    <property type="match status" value="2"/>
</dbReference>
<dbReference type="Pfam" id="PF21546">
    <property type="entry name" value="FGGY_C_2"/>
    <property type="match status" value="1"/>
</dbReference>
<dbReference type="EMBL" id="CP080590">
    <property type="protein sequence ID" value="QYO77980.1"/>
    <property type="molecule type" value="Genomic_DNA"/>
</dbReference>
<evidence type="ECO:0000259" key="4">
    <source>
        <dbReference type="Pfam" id="PF00370"/>
    </source>
</evidence>
<proteinExistence type="inferred from homology"/>
<dbReference type="InterPro" id="IPR018484">
    <property type="entry name" value="FGGY_N"/>
</dbReference>
<dbReference type="InterPro" id="IPR050406">
    <property type="entry name" value="FGGY_Carb_Kinase"/>
</dbReference>
<dbReference type="PANTHER" id="PTHR43095">
    <property type="entry name" value="SUGAR KINASE"/>
    <property type="match status" value="1"/>
</dbReference>
<dbReference type="CDD" id="cd07772">
    <property type="entry name" value="ASKHA_NBD_FGGY_NaCK-like"/>
    <property type="match status" value="1"/>
</dbReference>
<dbReference type="Pfam" id="PF00370">
    <property type="entry name" value="FGGY_N"/>
    <property type="match status" value="1"/>
</dbReference>
<keyword evidence="3 6" id="KW-0418">Kinase</keyword>
<evidence type="ECO:0000313" key="6">
    <source>
        <dbReference type="EMBL" id="QYO77980.1"/>
    </source>
</evidence>
<organism evidence="6 7">
    <name type="scientific">Devosia salina</name>
    <dbReference type="NCBI Taxonomy" id="2860336"/>
    <lineage>
        <taxon>Bacteria</taxon>
        <taxon>Pseudomonadati</taxon>
        <taxon>Pseudomonadota</taxon>
        <taxon>Alphaproteobacteria</taxon>
        <taxon>Hyphomicrobiales</taxon>
        <taxon>Devosiaceae</taxon>
        <taxon>Devosia</taxon>
    </lineage>
</organism>
<keyword evidence="7" id="KW-1185">Reference proteome</keyword>
<evidence type="ECO:0000256" key="3">
    <source>
        <dbReference type="ARBA" id="ARBA00022777"/>
    </source>
</evidence>
<evidence type="ECO:0000313" key="7">
    <source>
        <dbReference type="Proteomes" id="UP000825799"/>
    </source>
</evidence>
<dbReference type="PANTHER" id="PTHR43095:SF5">
    <property type="entry name" value="XYLULOSE KINASE"/>
    <property type="match status" value="1"/>
</dbReference>